<dbReference type="GO" id="GO:0046872">
    <property type="term" value="F:metal ion binding"/>
    <property type="evidence" value="ECO:0007669"/>
    <property type="project" value="UniProtKB-KW"/>
</dbReference>
<dbReference type="PANTHER" id="PTHR37425">
    <property type="match status" value="1"/>
</dbReference>
<dbReference type="Proteomes" id="UP000542776">
    <property type="component" value="Unassembled WGS sequence"/>
</dbReference>
<evidence type="ECO:0000256" key="6">
    <source>
        <dbReference type="ARBA" id="ARBA00022801"/>
    </source>
</evidence>
<comment type="cofactor">
    <cofactor evidence="1">
        <name>Zn(2+)</name>
        <dbReference type="ChEBI" id="CHEBI:29105"/>
    </cofactor>
</comment>
<feature type="chain" id="PRO_5031379518" description="Murein endopeptidase K" evidence="12">
    <location>
        <begin position="31"/>
        <end position="367"/>
    </location>
</feature>
<name>A0A7W6H614_9HYPH</name>
<evidence type="ECO:0000256" key="8">
    <source>
        <dbReference type="ARBA" id="ARBA00023049"/>
    </source>
</evidence>
<dbReference type="GO" id="GO:0006508">
    <property type="term" value="P:proteolysis"/>
    <property type="evidence" value="ECO:0007669"/>
    <property type="project" value="UniProtKB-KW"/>
</dbReference>
<evidence type="ECO:0000256" key="5">
    <source>
        <dbReference type="ARBA" id="ARBA00022729"/>
    </source>
</evidence>
<comment type="caution">
    <text evidence="14">The sequence shown here is derived from an EMBL/GenBank/DDBJ whole genome shotgun (WGS) entry which is preliminary data.</text>
</comment>
<evidence type="ECO:0000313" key="14">
    <source>
        <dbReference type="EMBL" id="MBB3999213.1"/>
    </source>
</evidence>
<dbReference type="Gene3D" id="3.30.1380.10">
    <property type="match status" value="1"/>
</dbReference>
<dbReference type="GO" id="GO:0071555">
    <property type="term" value="P:cell wall organization"/>
    <property type="evidence" value="ECO:0007669"/>
    <property type="project" value="UniProtKB-KW"/>
</dbReference>
<dbReference type="PROSITE" id="PS51257">
    <property type="entry name" value="PROKAR_LIPOPROTEIN"/>
    <property type="match status" value="1"/>
</dbReference>
<gene>
    <name evidence="14" type="ORF">GGR04_003072</name>
</gene>
<dbReference type="Pfam" id="PF08291">
    <property type="entry name" value="Peptidase_M15_3"/>
    <property type="match status" value="1"/>
</dbReference>
<evidence type="ECO:0000256" key="4">
    <source>
        <dbReference type="ARBA" id="ARBA00022723"/>
    </source>
</evidence>
<dbReference type="AlphaFoldDB" id="A0A7W6H614"/>
<organism evidence="14 15">
    <name type="scientific">Aureimonas pseudogalii</name>
    <dbReference type="NCBI Taxonomy" id="1744844"/>
    <lineage>
        <taxon>Bacteria</taxon>
        <taxon>Pseudomonadati</taxon>
        <taxon>Pseudomonadota</taxon>
        <taxon>Alphaproteobacteria</taxon>
        <taxon>Hyphomicrobiales</taxon>
        <taxon>Aurantimonadaceae</taxon>
        <taxon>Aureimonas</taxon>
    </lineage>
</organism>
<dbReference type="InterPro" id="IPR013230">
    <property type="entry name" value="Peptidase_M15A_C"/>
</dbReference>
<evidence type="ECO:0000256" key="3">
    <source>
        <dbReference type="ARBA" id="ARBA00022670"/>
    </source>
</evidence>
<keyword evidence="5 12" id="KW-0732">Signal</keyword>
<evidence type="ECO:0000256" key="7">
    <source>
        <dbReference type="ARBA" id="ARBA00022833"/>
    </source>
</evidence>
<comment type="similarity">
    <text evidence="10">Belongs to the peptidase M15 family.</text>
</comment>
<evidence type="ECO:0000256" key="2">
    <source>
        <dbReference type="ARBA" id="ARBA00004776"/>
    </source>
</evidence>
<reference evidence="14 15" key="1">
    <citation type="submission" date="2020-08" db="EMBL/GenBank/DDBJ databases">
        <title>Genomic Encyclopedia of Type Strains, Phase IV (KMG-IV): sequencing the most valuable type-strain genomes for metagenomic binning, comparative biology and taxonomic classification.</title>
        <authorList>
            <person name="Goeker M."/>
        </authorList>
    </citation>
    <scope>NUCLEOTIDE SEQUENCE [LARGE SCALE GENOMIC DNA]</scope>
    <source>
        <strain evidence="14 15">DSM 102238</strain>
    </source>
</reference>
<evidence type="ECO:0000256" key="9">
    <source>
        <dbReference type="ARBA" id="ARBA00023316"/>
    </source>
</evidence>
<keyword evidence="8" id="KW-0482">Metalloprotease</keyword>
<proteinExistence type="inferred from homology"/>
<accession>A0A7W6H614</accession>
<dbReference type="GO" id="GO:0008237">
    <property type="term" value="F:metallopeptidase activity"/>
    <property type="evidence" value="ECO:0007669"/>
    <property type="project" value="UniProtKB-KW"/>
</dbReference>
<dbReference type="PANTHER" id="PTHR37425:SF1">
    <property type="entry name" value="OUTER MEMBRANE PROTEIN"/>
    <property type="match status" value="1"/>
</dbReference>
<keyword evidence="15" id="KW-1185">Reference proteome</keyword>
<evidence type="ECO:0000259" key="13">
    <source>
        <dbReference type="Pfam" id="PF08291"/>
    </source>
</evidence>
<evidence type="ECO:0000256" key="1">
    <source>
        <dbReference type="ARBA" id="ARBA00001947"/>
    </source>
</evidence>
<comment type="pathway">
    <text evidence="2">Cell wall biogenesis; cell wall polysaccharide biosynthesis.</text>
</comment>
<dbReference type="SUPFAM" id="SSF55166">
    <property type="entry name" value="Hedgehog/DD-peptidase"/>
    <property type="match status" value="1"/>
</dbReference>
<dbReference type="EMBL" id="JACIEK010000008">
    <property type="protein sequence ID" value="MBB3999213.1"/>
    <property type="molecule type" value="Genomic_DNA"/>
</dbReference>
<feature type="domain" description="Peptidase M15A C-terminal" evidence="13">
    <location>
        <begin position="241"/>
        <end position="344"/>
    </location>
</feature>
<evidence type="ECO:0000256" key="12">
    <source>
        <dbReference type="SAM" id="SignalP"/>
    </source>
</evidence>
<keyword evidence="7" id="KW-0862">Zinc</keyword>
<keyword evidence="3" id="KW-0645">Protease</keyword>
<keyword evidence="4" id="KW-0479">Metal-binding</keyword>
<protein>
    <recommendedName>
        <fullName evidence="11">Murein endopeptidase K</fullName>
    </recommendedName>
</protein>
<evidence type="ECO:0000256" key="10">
    <source>
        <dbReference type="ARBA" id="ARBA00093448"/>
    </source>
</evidence>
<evidence type="ECO:0000313" key="15">
    <source>
        <dbReference type="Proteomes" id="UP000542776"/>
    </source>
</evidence>
<keyword evidence="9" id="KW-0961">Cell wall biogenesis/degradation</keyword>
<evidence type="ECO:0000256" key="11">
    <source>
        <dbReference type="ARBA" id="ARBA00093666"/>
    </source>
</evidence>
<dbReference type="InterPro" id="IPR010275">
    <property type="entry name" value="MepK"/>
</dbReference>
<feature type="signal peptide" evidence="12">
    <location>
        <begin position="1"/>
        <end position="30"/>
    </location>
</feature>
<keyword evidence="6" id="KW-0378">Hydrolase</keyword>
<dbReference type="RefSeq" id="WP_183200763.1">
    <property type="nucleotide sequence ID" value="NZ_JACIEK010000008.1"/>
</dbReference>
<sequence length="367" mass="37692">MNARSRRLPHGAAMAVCAVIAPLLGGCVSAVDESQSFGFAPTHPASSPAAPSSALAAAGDASVETVSSASASSTTDAPVAAATIEKQPASKPDDEIAALVRSQTATRLAAIDGKDGAGAAADAEATGGIKPTALLTRTSAPAVAAYATPARGGKESENSLYASLFTQSETKTPLRNADAGKSRRVVVLQTQGSPTEAGGNALPGVDPKSLFEIGQRASVDSDLMDDIGGSYQMASLSGIARLAPSGLLIQREDIVTNCFDSNLMALISQIEGRFKKKVVITSGFRSPAHNRRVNGAKASMHMACKAADLHVPGVDGRAVAQYVRALPQRGGVGTYCHTAAIHIDSGPTRDWNWPCRTRRFAAVKDSG</sequence>
<dbReference type="InterPro" id="IPR009045">
    <property type="entry name" value="Zn_M74/Hedgehog-like"/>
</dbReference>